<evidence type="ECO:0000313" key="2">
    <source>
        <dbReference type="WBParaSite" id="TCNE_0000977001-mRNA-1"/>
    </source>
</evidence>
<sequence>LDVFNDVIVWTSSVLECNVDACRKENASAKNCKEQLIDDWKRSASADKILIRPPVVFTRRLLQRTMNTIQRIRKGQNGFSKHYTVTVEAMDSYAKAPCARYWLAIEKYAQSSKPEHVGDLRFSMNHVDFSDGEFVSTLSNMLASGSDINDSFLVTLEIRIQADEFFKIESWTFASTFIVPAVPSFLGKNDYRTQMFLTANAKPDFTIETLDGDVKAVRYLLYLTIERIRIEVDANPNIRSVTVNFHKLVVKEMINYALKGSFDLFDSSTKILDEFLTCIRFYRPYRFWGLIHRLTNHLGDKLNEQWRTLSLNELLEYLRLGCHQRLHEVSAKAAIIVANLHYKELIRDYNADSTGEQLEMYHALHRAEFPFDGNGYRKIQSIYYAGRNVSRILRCRNMLLRGK</sequence>
<accession>A0A183UMQ0</accession>
<dbReference type="Proteomes" id="UP000050794">
    <property type="component" value="Unassembled WGS sequence"/>
</dbReference>
<keyword evidence="1" id="KW-1185">Reference proteome</keyword>
<proteinExistence type="predicted"/>
<organism evidence="1 2">
    <name type="scientific">Toxocara canis</name>
    <name type="common">Canine roundworm</name>
    <dbReference type="NCBI Taxonomy" id="6265"/>
    <lineage>
        <taxon>Eukaryota</taxon>
        <taxon>Metazoa</taxon>
        <taxon>Ecdysozoa</taxon>
        <taxon>Nematoda</taxon>
        <taxon>Chromadorea</taxon>
        <taxon>Rhabditida</taxon>
        <taxon>Spirurina</taxon>
        <taxon>Ascaridomorpha</taxon>
        <taxon>Ascaridoidea</taxon>
        <taxon>Toxocaridae</taxon>
        <taxon>Toxocara</taxon>
    </lineage>
</organism>
<dbReference type="AlphaFoldDB" id="A0A183UMQ0"/>
<dbReference type="WBParaSite" id="TCNE_0000977001-mRNA-1">
    <property type="protein sequence ID" value="TCNE_0000977001-mRNA-1"/>
    <property type="gene ID" value="TCNE_0000977001"/>
</dbReference>
<reference evidence="2" key="1">
    <citation type="submission" date="2016-06" db="UniProtKB">
        <authorList>
            <consortium name="WormBaseParasite"/>
        </authorList>
    </citation>
    <scope>IDENTIFICATION</scope>
</reference>
<protein>
    <submittedName>
        <fullName evidence="2">Mab-21 domain-containing protein</fullName>
    </submittedName>
</protein>
<name>A0A183UMQ0_TOXCA</name>
<evidence type="ECO:0000313" key="1">
    <source>
        <dbReference type="Proteomes" id="UP000050794"/>
    </source>
</evidence>